<evidence type="ECO:0000259" key="15">
    <source>
        <dbReference type="Pfam" id="PF16953"/>
    </source>
</evidence>
<dbReference type="Pfam" id="PF01150">
    <property type="entry name" value="GDA1_CD39"/>
    <property type="match status" value="1"/>
</dbReference>
<dbReference type="EMBL" id="KL367502">
    <property type="protein sequence ID" value="KFD68687.1"/>
    <property type="molecule type" value="Genomic_DNA"/>
</dbReference>
<proteinExistence type="inferred from homology"/>
<evidence type="ECO:0000256" key="9">
    <source>
        <dbReference type="ARBA" id="ARBA00023136"/>
    </source>
</evidence>
<organism evidence="16 18">
    <name type="scientific">Trichuris suis</name>
    <name type="common">pig whipworm</name>
    <dbReference type="NCBI Taxonomy" id="68888"/>
    <lineage>
        <taxon>Eukaryota</taxon>
        <taxon>Metazoa</taxon>
        <taxon>Ecdysozoa</taxon>
        <taxon>Nematoda</taxon>
        <taxon>Enoplea</taxon>
        <taxon>Dorylaimia</taxon>
        <taxon>Trichinellida</taxon>
        <taxon>Trichuridae</taxon>
        <taxon>Trichuris</taxon>
    </lineage>
</organism>
<dbReference type="Proteomes" id="UP000030764">
    <property type="component" value="Unassembled WGS sequence"/>
</dbReference>
<gene>
    <name evidence="16" type="ORF">M513_03704</name>
    <name evidence="17" type="ORF">M514_03704</name>
</gene>
<evidence type="ECO:0000256" key="8">
    <source>
        <dbReference type="ARBA" id="ARBA00023034"/>
    </source>
</evidence>
<dbReference type="InterPro" id="IPR031745">
    <property type="entry name" value="Vps53_C"/>
</dbReference>
<keyword evidence="6" id="KW-0967">Endosome</keyword>
<evidence type="ECO:0000313" key="16">
    <source>
        <dbReference type="EMBL" id="KFD55364.1"/>
    </source>
</evidence>
<evidence type="ECO:0000256" key="11">
    <source>
        <dbReference type="PIRSR" id="PIRSR600407-2"/>
    </source>
</evidence>
<dbReference type="Pfam" id="PF04100">
    <property type="entry name" value="Vps53_N"/>
    <property type="match status" value="1"/>
</dbReference>
<dbReference type="PANTHER" id="PTHR12820">
    <property type="entry name" value="VACUOLAR SORTING PROTEIN 53"/>
    <property type="match status" value="1"/>
</dbReference>
<dbReference type="Gene3D" id="3.40.50.11980">
    <property type="match status" value="1"/>
</dbReference>
<dbReference type="InterPro" id="IPR038260">
    <property type="entry name" value="Vps53_C_sf"/>
</dbReference>
<accession>A0A085MDR8</accession>
<dbReference type="Gene3D" id="3.30.420.150">
    <property type="entry name" value="Exopolyphosphatase. Domain 2"/>
    <property type="match status" value="1"/>
</dbReference>
<evidence type="ECO:0000256" key="1">
    <source>
        <dbReference type="ARBA" id="ARBA00004150"/>
    </source>
</evidence>
<dbReference type="InterPro" id="IPR000407">
    <property type="entry name" value="GDA1_CD39_NTPase"/>
</dbReference>
<reference evidence="16 18" key="1">
    <citation type="journal article" date="2014" name="Nat. Genet.">
        <title>Genome and transcriptome of the porcine whipworm Trichuris suis.</title>
        <authorList>
            <person name="Jex A.R."/>
            <person name="Nejsum P."/>
            <person name="Schwarz E.M."/>
            <person name="Hu L."/>
            <person name="Young N.D."/>
            <person name="Hall R.S."/>
            <person name="Korhonen P.K."/>
            <person name="Liao S."/>
            <person name="Thamsborg S."/>
            <person name="Xia J."/>
            <person name="Xu P."/>
            <person name="Wang S."/>
            <person name="Scheerlinck J.P."/>
            <person name="Hofmann A."/>
            <person name="Sternberg P.W."/>
            <person name="Wang J."/>
            <person name="Gasser R.B."/>
        </authorList>
    </citation>
    <scope>NUCLEOTIDE SEQUENCE [LARGE SCALE GENOMIC DNA]</scope>
    <source>
        <strain evidence="17">DCEP-RM93F</strain>
        <strain evidence="16">DCEP-RM93M</strain>
    </source>
</reference>
<evidence type="ECO:0000256" key="6">
    <source>
        <dbReference type="ARBA" id="ARBA00022753"/>
    </source>
</evidence>
<evidence type="ECO:0000256" key="10">
    <source>
        <dbReference type="PIRSR" id="PIRSR600407-1"/>
    </source>
</evidence>
<keyword evidence="8" id="KW-0333">Golgi apparatus</keyword>
<dbReference type="GO" id="GO:0005524">
    <property type="term" value="F:ATP binding"/>
    <property type="evidence" value="ECO:0007669"/>
    <property type="project" value="UniProtKB-KW"/>
</dbReference>
<feature type="active site" description="Proton acceptor" evidence="10">
    <location>
        <position position="29"/>
    </location>
</feature>
<evidence type="ECO:0000256" key="7">
    <source>
        <dbReference type="ARBA" id="ARBA00022801"/>
    </source>
</evidence>
<evidence type="ECO:0000259" key="14">
    <source>
        <dbReference type="Pfam" id="PF16854"/>
    </source>
</evidence>
<protein>
    <recommendedName>
        <fullName evidence="5">Vacuolar protein sorting-associated protein 53 homolog</fullName>
    </recommendedName>
</protein>
<dbReference type="EMBL" id="KL363200">
    <property type="protein sequence ID" value="KFD55364.1"/>
    <property type="molecule type" value="Genomic_DNA"/>
</dbReference>
<sequence length="1736" mass="197258">MKALRQALASSYDFIVSETNIEIISGKWEGIYAWISVNYALGRFDKSPLLQSSVLTQSNSVGSGRMRTAGILDLGGASLQVAYEVKRGAVHGLLDETFYQEINLGCNDTSPLFKFTVFVNTYLGYGANTAIELYENWLVKNSLKNRGSANSSVLEVSDCCLPRGLTKRMQFGDTNILDIVRSGSGCFHTCYKSLSEIIESNVTCSAALCFLEGVYLPEIDFASTDFYGMSEYWYSTNDVLNLSGAYDHEVFEKSASDFCNLNWTSIWTLFRHKKFPNADIARIRTQCFKAAWAFALLHKGLRFPVNISNFHPVSRMSGHDIQWTLGAVLYRLRHLPLRFVPPENQFHRRPDLPKHNFFRPTLFGHEHWILEIVFFVALLVLLLFVADFIMLHFCREKRGVFLCNTFRKNFPSVKYMMIDNSKVLPRLSILTGSIALKSTRKNTDCSRVHRHLLKHTLNSLPVLFNFSQMHYSVRNWSLLLKRCKTCFLQHQWRHCSTVSSPDAMISLSKAVLRTSVVSDLVNSLLAPNDCALSDSEFSSIRTAVGESGLRRKPVDSTLLWYFAENHEFQRGLSYIRHLDRNSLLNPASVKVAVYLLITCFLNKRDIPTSDVAKILLDSLLLWQERFPNVFDLHLLFALGCSGEWNRILSLWPSVQQSAKSESANFLLISACRHRKLAQFWALRGSDSCRLKIEDSGLKELTDYLCSSLPDESFALDNFDKFLHFLRMSTDLLVDEDTAMAMKELFESFRKRIWSVKDGMIDAQGCCTVCGSTLSRVCISGEDFAEMKNEVFKKILIGENIYRQSSPKEVSRFQKLLATEGPFDVVIDGCNVALFGRTDGDLRLQMKRIINTVSLLREKHNFKKPLVIGRHHFLRCVDFMAQLSKMAHYFLAANVGFERLKTFLASNFFHRLFKRALLKLSKQMAEEKRSSTRLPSTGAYALELEAPIKFSPAVQSALNSICDPNDPFNREDFSVVEHINKLFSTEPGLIHVEEVAQELDNEMARINEEICQILEMQSSSSVDGQAALQEAKLVMRELFDKVLEIKRKTDMSDTMVTEITRDMKQLDLAKKNLTASITTLNHLHMLVSGVESLESYIKTKNFRDIANLLPGIQNVLEHFSKYKAVPQIRQLSEQMVNIGQEIAELVSSEFKTYFSPTYKAASTSAVSGSQPVNIVDVCAVISVLEEPVRESLIQWLLNHELTEYTILFDDTQDDAWLDKIDLRYGWFRDRLIEFENKYTTIFPSDWEMPKRLALEFVKLTGDMLEKVTAKRIAEIDSKLLIFAIQRTLNFEVLMSKRFPSQKSIDQQQGKSSETERGGFRGALSSKFEKHMPLYFNALDGNLNALVDQLAEKFRETGPPSMEYGSTAVVIPNSSDLFVFYKKCIQQLLQLCMSEQLMADLARLFKKYLREYAQRCLANFLPKITSGQVTTTAGLIQSFLKEGDAPRLSVEETYRVCCVLVTAEFCAETIHNLQEKLKEKAPSLAKQDVFDFTPEQEVFFNLISVTIQLLVQDLEGACDAALQTMTKMQWASVDAVGDESRYVNRIRQQLRTNVARVRDYLINARKYFIQFCLRFAGSFIPKFIGCLFRCKSVSVTGAEQLLLDTHSLKTELANLPVVGSIAGRKPPEAYTKVVLKGMTKAEMILKLVMAPIDCPDSFVDQYLKLLPESDVSEFQKVLDMKSVRRADQSSLMQIYHGKTSKETAEKANAAPAEGTKPLAIGNADSRVKKLEELIRKRL</sequence>
<feature type="transmembrane region" description="Helical" evidence="12">
    <location>
        <begin position="368"/>
        <end position="393"/>
    </location>
</feature>
<dbReference type="InterPro" id="IPR007234">
    <property type="entry name" value="Vps53_N"/>
</dbReference>
<dbReference type="Proteomes" id="UP000030758">
    <property type="component" value="Unassembled WGS sequence"/>
</dbReference>
<evidence type="ECO:0000256" key="12">
    <source>
        <dbReference type="SAM" id="Phobius"/>
    </source>
</evidence>
<dbReference type="Gene3D" id="3.30.420.40">
    <property type="match status" value="1"/>
</dbReference>
<keyword evidence="11" id="KW-0067">ATP-binding</keyword>
<evidence type="ECO:0000313" key="18">
    <source>
        <dbReference type="Proteomes" id="UP000030764"/>
    </source>
</evidence>
<feature type="binding site" evidence="11">
    <location>
        <begin position="76"/>
        <end position="80"/>
    </location>
    <ligand>
        <name>ATP</name>
        <dbReference type="ChEBI" id="CHEBI:30616"/>
    </ligand>
</feature>
<dbReference type="Pfam" id="PF16854">
    <property type="entry name" value="VPS53_C"/>
    <property type="match status" value="1"/>
</dbReference>
<keyword evidence="12" id="KW-1133">Transmembrane helix</keyword>
<dbReference type="InterPro" id="IPR011990">
    <property type="entry name" value="TPR-like_helical_dom_sf"/>
</dbReference>
<dbReference type="GO" id="GO:0016787">
    <property type="term" value="F:hydrolase activity"/>
    <property type="evidence" value="ECO:0007669"/>
    <property type="project" value="UniProtKB-KW"/>
</dbReference>
<evidence type="ECO:0000256" key="3">
    <source>
        <dbReference type="ARBA" id="ARBA00008628"/>
    </source>
</evidence>
<feature type="domain" description="Vps53 C-terminal" evidence="14">
    <location>
        <begin position="1597"/>
        <end position="1681"/>
    </location>
</feature>
<evidence type="ECO:0000313" key="17">
    <source>
        <dbReference type="EMBL" id="KFD68687.1"/>
    </source>
</evidence>
<comment type="similarity">
    <text evidence="4">Belongs to the GDA1/CD39 NTPase family.</text>
</comment>
<dbReference type="Gene3D" id="1.25.40.10">
    <property type="entry name" value="Tetratricopeptide repeat domain"/>
    <property type="match status" value="1"/>
</dbReference>
<evidence type="ECO:0000259" key="13">
    <source>
        <dbReference type="Pfam" id="PF04100"/>
    </source>
</evidence>
<keyword evidence="11" id="KW-0547">Nucleotide-binding</keyword>
<dbReference type="InterPro" id="IPR039766">
    <property type="entry name" value="Vps53"/>
</dbReference>
<dbReference type="Pfam" id="PF16953">
    <property type="entry name" value="PRORP"/>
    <property type="match status" value="1"/>
</dbReference>
<keyword evidence="12" id="KW-0812">Transmembrane</keyword>
<dbReference type="PANTHER" id="PTHR12820:SF0">
    <property type="entry name" value="VACUOLAR PROTEIN SORTING-ASSOCIATED PROTEIN 53 HOMOLOG"/>
    <property type="match status" value="1"/>
</dbReference>
<name>A0A085MDR8_9BILA</name>
<evidence type="ECO:0000256" key="5">
    <source>
        <dbReference type="ARBA" id="ARBA00014103"/>
    </source>
</evidence>
<keyword evidence="7" id="KW-0378">Hydrolase</keyword>
<dbReference type="GO" id="GO:0010008">
    <property type="term" value="C:endosome membrane"/>
    <property type="evidence" value="ECO:0007669"/>
    <property type="project" value="UniProtKB-SubCell"/>
</dbReference>
<dbReference type="GO" id="GO:0042147">
    <property type="term" value="P:retrograde transport, endosome to Golgi"/>
    <property type="evidence" value="ECO:0007669"/>
    <property type="project" value="InterPro"/>
</dbReference>
<keyword evidence="18" id="KW-1185">Reference proteome</keyword>
<dbReference type="GO" id="GO:0005829">
    <property type="term" value="C:cytosol"/>
    <property type="evidence" value="ECO:0007669"/>
    <property type="project" value="GOC"/>
</dbReference>
<dbReference type="InterPro" id="IPR031595">
    <property type="entry name" value="PRORP_C"/>
</dbReference>
<evidence type="ECO:0000256" key="2">
    <source>
        <dbReference type="ARBA" id="ARBA00004481"/>
    </source>
</evidence>
<feature type="domain" description="Vps53 N-terminal" evidence="13">
    <location>
        <begin position="971"/>
        <end position="1352"/>
    </location>
</feature>
<comment type="similarity">
    <text evidence="3">Belongs to the VPS53 family.</text>
</comment>
<keyword evidence="9 12" id="KW-0472">Membrane</keyword>
<dbReference type="Gene3D" id="1.10.357.110">
    <property type="entry name" value="Vacuolar protein sorting-associated protein 53, C-terminus"/>
    <property type="match status" value="1"/>
</dbReference>
<feature type="domain" description="PRORP" evidence="15">
    <location>
        <begin position="760"/>
        <end position="893"/>
    </location>
</feature>
<comment type="subcellular location">
    <subcellularLocation>
        <location evidence="2">Endosome membrane</location>
        <topology evidence="2">Peripheral membrane protein</topology>
    </subcellularLocation>
    <subcellularLocation>
        <location evidence="1">Golgi apparatus</location>
        <location evidence="1">trans-Golgi network membrane</location>
        <topology evidence="1">Peripheral membrane protein</topology>
    </subcellularLocation>
</comment>
<dbReference type="GO" id="GO:0000938">
    <property type="term" value="C:GARP complex"/>
    <property type="evidence" value="ECO:0007669"/>
    <property type="project" value="InterPro"/>
</dbReference>
<evidence type="ECO:0000256" key="4">
    <source>
        <dbReference type="ARBA" id="ARBA00009283"/>
    </source>
</evidence>